<evidence type="ECO:0000313" key="4">
    <source>
        <dbReference type="Proteomes" id="UP000078237"/>
    </source>
</evidence>
<dbReference type="STRING" id="100816.A0A175VZW8"/>
<dbReference type="EMBL" id="LCTW02000187">
    <property type="protein sequence ID" value="KXX76902.1"/>
    <property type="molecule type" value="Genomic_DNA"/>
</dbReference>
<dbReference type="InterPro" id="IPR056884">
    <property type="entry name" value="NPHP3-like_N"/>
</dbReference>
<gene>
    <name evidence="3" type="ORF">MMYC01_207521</name>
</gene>
<comment type="caution">
    <text evidence="3">The sequence shown here is derived from an EMBL/GenBank/DDBJ whole genome shotgun (WGS) entry which is preliminary data.</text>
</comment>
<dbReference type="VEuPathDB" id="FungiDB:MMYC01_207521"/>
<protein>
    <recommendedName>
        <fullName evidence="2">Nephrocystin 3-like N-terminal domain-containing protein</fullName>
    </recommendedName>
</protein>
<dbReference type="Proteomes" id="UP000078237">
    <property type="component" value="Unassembled WGS sequence"/>
</dbReference>
<keyword evidence="4" id="KW-1185">Reference proteome</keyword>
<feature type="non-terminal residue" evidence="3">
    <location>
        <position position="150"/>
    </location>
</feature>
<sequence>ETKIQDVQSITSCTNAGVDSLKSDRHLSKLRAWLSPDPSTNLNAASEKRHAALLSSTESRDSADIYGCTVWLVVARPSSSQLFSTISIHGTQTDSPISLGFFFDFNDKNKQHLGNLLRSLAFHLYSQSADSRKELDRRPKPANNSVLSKT</sequence>
<name>A0A175VZW8_9PEZI</name>
<dbReference type="AlphaFoldDB" id="A0A175VZW8"/>
<keyword evidence="1" id="KW-0677">Repeat</keyword>
<dbReference type="Pfam" id="PF24883">
    <property type="entry name" value="NPHP3_N"/>
    <property type="match status" value="1"/>
</dbReference>
<accession>A0A175VZW8</accession>
<feature type="domain" description="Nephrocystin 3-like N-terminal" evidence="2">
    <location>
        <begin position="83"/>
        <end position="138"/>
    </location>
</feature>
<reference evidence="3 4" key="1">
    <citation type="journal article" date="2016" name="Genome Announc.">
        <title>Genome Sequence of Madurella mycetomatis mm55, Isolated from a Human Mycetoma Case in Sudan.</title>
        <authorList>
            <person name="Smit S."/>
            <person name="Derks M.F."/>
            <person name="Bervoets S."/>
            <person name="Fahal A."/>
            <person name="van Leeuwen W."/>
            <person name="van Belkum A."/>
            <person name="van de Sande W.W."/>
        </authorList>
    </citation>
    <scope>NUCLEOTIDE SEQUENCE [LARGE SCALE GENOMIC DNA]</scope>
    <source>
        <strain evidence="4">mm55</strain>
    </source>
</reference>
<proteinExistence type="predicted"/>
<evidence type="ECO:0000313" key="3">
    <source>
        <dbReference type="EMBL" id="KXX76902.1"/>
    </source>
</evidence>
<feature type="non-terminal residue" evidence="3">
    <location>
        <position position="1"/>
    </location>
</feature>
<evidence type="ECO:0000256" key="1">
    <source>
        <dbReference type="ARBA" id="ARBA00022737"/>
    </source>
</evidence>
<evidence type="ECO:0000259" key="2">
    <source>
        <dbReference type="Pfam" id="PF24883"/>
    </source>
</evidence>
<organism evidence="3 4">
    <name type="scientific">Madurella mycetomatis</name>
    <dbReference type="NCBI Taxonomy" id="100816"/>
    <lineage>
        <taxon>Eukaryota</taxon>
        <taxon>Fungi</taxon>
        <taxon>Dikarya</taxon>
        <taxon>Ascomycota</taxon>
        <taxon>Pezizomycotina</taxon>
        <taxon>Sordariomycetes</taxon>
        <taxon>Sordariomycetidae</taxon>
        <taxon>Sordariales</taxon>
        <taxon>Sordariales incertae sedis</taxon>
        <taxon>Madurella</taxon>
    </lineage>
</organism>